<dbReference type="EC" id="2.3.1.-" evidence="6"/>
<dbReference type="PROSITE" id="PS50968">
    <property type="entry name" value="BIOTINYL_LIPOYL"/>
    <property type="match status" value="1"/>
</dbReference>
<gene>
    <name evidence="10" type="ORF">BJ997_000856</name>
</gene>
<dbReference type="Gene3D" id="3.30.559.10">
    <property type="entry name" value="Chloramphenicol acetyltransferase-like domain"/>
    <property type="match status" value="1"/>
</dbReference>
<evidence type="ECO:0000256" key="3">
    <source>
        <dbReference type="ARBA" id="ARBA00022679"/>
    </source>
</evidence>
<feature type="domain" description="Peripheral subunit-binding (PSBD)" evidence="9">
    <location>
        <begin position="166"/>
        <end position="203"/>
    </location>
</feature>
<dbReference type="InterPro" id="IPR000089">
    <property type="entry name" value="Biotin_lipoyl"/>
</dbReference>
<dbReference type="InterPro" id="IPR011053">
    <property type="entry name" value="Single_hybrid_motif"/>
</dbReference>
<dbReference type="PANTHER" id="PTHR43178:SF5">
    <property type="entry name" value="LIPOAMIDE ACYLTRANSFERASE COMPONENT OF BRANCHED-CHAIN ALPHA-KETO ACID DEHYDROGENASE COMPLEX, MITOCHONDRIAL"/>
    <property type="match status" value="1"/>
</dbReference>
<dbReference type="SUPFAM" id="SSF51230">
    <property type="entry name" value="Single hybrid motif"/>
    <property type="match status" value="1"/>
</dbReference>
<dbReference type="Proteomes" id="UP000561726">
    <property type="component" value="Unassembled WGS sequence"/>
</dbReference>
<dbReference type="InterPro" id="IPR003016">
    <property type="entry name" value="2-oxoA_DH_lipoyl-BS"/>
</dbReference>
<dbReference type="Pfam" id="PF02817">
    <property type="entry name" value="E3_binding"/>
    <property type="match status" value="1"/>
</dbReference>
<organism evidence="10 11">
    <name type="scientific">Cryobacterium roopkundense</name>
    <dbReference type="NCBI Taxonomy" id="1001240"/>
    <lineage>
        <taxon>Bacteria</taxon>
        <taxon>Bacillati</taxon>
        <taxon>Actinomycetota</taxon>
        <taxon>Actinomycetes</taxon>
        <taxon>Micrococcales</taxon>
        <taxon>Microbacteriaceae</taxon>
        <taxon>Cryobacterium</taxon>
    </lineage>
</organism>
<evidence type="ECO:0000259" key="9">
    <source>
        <dbReference type="PROSITE" id="PS51826"/>
    </source>
</evidence>
<evidence type="ECO:0000256" key="7">
    <source>
        <dbReference type="SAM" id="MobiDB-lite"/>
    </source>
</evidence>
<evidence type="ECO:0000313" key="11">
    <source>
        <dbReference type="Proteomes" id="UP000561726"/>
    </source>
</evidence>
<dbReference type="InterPro" id="IPR036625">
    <property type="entry name" value="E3-bd_dom_sf"/>
</dbReference>
<dbReference type="PROSITE" id="PS00189">
    <property type="entry name" value="LIPOYL"/>
    <property type="match status" value="1"/>
</dbReference>
<comment type="caution">
    <text evidence="10">The sequence shown here is derived from an EMBL/GenBank/DDBJ whole genome shotgun (WGS) entry which is preliminary data.</text>
</comment>
<keyword evidence="4 6" id="KW-0450">Lipoyl</keyword>
<reference evidence="10 11" key="1">
    <citation type="submission" date="2020-08" db="EMBL/GenBank/DDBJ databases">
        <title>Sequencing the genomes of 1000 actinobacteria strains.</title>
        <authorList>
            <person name="Klenk H.-P."/>
        </authorList>
    </citation>
    <scope>NUCLEOTIDE SEQUENCE [LARGE SCALE GENOMIC DNA]</scope>
    <source>
        <strain evidence="10 11">DSM 21065</strain>
    </source>
</reference>
<dbReference type="CDD" id="cd06849">
    <property type="entry name" value="lipoyl_domain"/>
    <property type="match status" value="1"/>
</dbReference>
<dbReference type="FunFam" id="3.30.559.10:FF:000007">
    <property type="entry name" value="Dihydrolipoamide acetyltransferase component of pyruvate dehydrogenase complex"/>
    <property type="match status" value="1"/>
</dbReference>
<dbReference type="Gene3D" id="2.40.50.100">
    <property type="match status" value="1"/>
</dbReference>
<evidence type="ECO:0000256" key="5">
    <source>
        <dbReference type="ARBA" id="ARBA00023315"/>
    </source>
</evidence>
<dbReference type="PANTHER" id="PTHR43178">
    <property type="entry name" value="DIHYDROLIPOAMIDE ACETYLTRANSFERASE COMPONENT OF PYRUVATE DEHYDROGENASE COMPLEX"/>
    <property type="match status" value="1"/>
</dbReference>
<evidence type="ECO:0000256" key="6">
    <source>
        <dbReference type="RuleBase" id="RU003423"/>
    </source>
</evidence>
<dbReference type="EMBL" id="JACHBQ010000001">
    <property type="protein sequence ID" value="MBB5640308.1"/>
    <property type="molecule type" value="Genomic_DNA"/>
</dbReference>
<comment type="similarity">
    <text evidence="2 6">Belongs to the 2-oxoacid dehydrogenase family.</text>
</comment>
<dbReference type="SUPFAM" id="SSF52777">
    <property type="entry name" value="CoA-dependent acyltransferases"/>
    <property type="match status" value="1"/>
</dbReference>
<dbReference type="GO" id="GO:0031405">
    <property type="term" value="F:lipoic acid binding"/>
    <property type="evidence" value="ECO:0007669"/>
    <property type="project" value="TreeGrafter"/>
</dbReference>
<dbReference type="GO" id="GO:0005737">
    <property type="term" value="C:cytoplasm"/>
    <property type="evidence" value="ECO:0007669"/>
    <property type="project" value="TreeGrafter"/>
</dbReference>
<accession>A0A7W8ZU83</accession>
<evidence type="ECO:0000313" key="10">
    <source>
        <dbReference type="EMBL" id="MBB5640308.1"/>
    </source>
</evidence>
<dbReference type="Gene3D" id="4.10.320.10">
    <property type="entry name" value="E3-binding domain"/>
    <property type="match status" value="1"/>
</dbReference>
<evidence type="ECO:0000259" key="8">
    <source>
        <dbReference type="PROSITE" id="PS50968"/>
    </source>
</evidence>
<proteinExistence type="inferred from homology"/>
<evidence type="ECO:0000256" key="1">
    <source>
        <dbReference type="ARBA" id="ARBA00001938"/>
    </source>
</evidence>
<keyword evidence="10" id="KW-0670">Pyruvate</keyword>
<dbReference type="PROSITE" id="PS51826">
    <property type="entry name" value="PSBD"/>
    <property type="match status" value="1"/>
</dbReference>
<protein>
    <recommendedName>
        <fullName evidence="6">Dihydrolipoamide acetyltransferase component of pyruvate dehydrogenase complex</fullName>
        <ecNumber evidence="6">2.3.1.-</ecNumber>
    </recommendedName>
</protein>
<dbReference type="SUPFAM" id="SSF47005">
    <property type="entry name" value="Peripheral subunit-binding domain of 2-oxo acid dehydrogenase complex"/>
    <property type="match status" value="1"/>
</dbReference>
<keyword evidence="3 6" id="KW-0808">Transferase</keyword>
<dbReference type="InterPro" id="IPR004167">
    <property type="entry name" value="PSBD"/>
</dbReference>
<dbReference type="Pfam" id="PF00364">
    <property type="entry name" value="Biotin_lipoyl"/>
    <property type="match status" value="1"/>
</dbReference>
<dbReference type="InterPro" id="IPR050743">
    <property type="entry name" value="2-oxoacid_DH_E2_comp"/>
</dbReference>
<feature type="domain" description="Lipoyl-binding" evidence="8">
    <location>
        <begin position="4"/>
        <end position="79"/>
    </location>
</feature>
<dbReference type="AlphaFoldDB" id="A0A7W8ZU83"/>
<dbReference type="InterPro" id="IPR001078">
    <property type="entry name" value="2-oxoacid_DH_actylTfrase"/>
</dbReference>
<keyword evidence="5 6" id="KW-0012">Acyltransferase</keyword>
<sequence length="458" mass="46833">MTMLKVFKLPDLGEGLTESEIVAWYVSPGDTVTLNQHIADVETAKAVVELPSPFSGVVSELHQPTGVVVHVGEPIVSFDVADAAGASPAPADGSAPAAATPEVREANLVGYGPAVERGGRPARRARPGSPAAPVVAAAPVAVTAPPVVVVVAPESTPVVSAGERPRSTPPVRALARDLGVNLETVTGTGPDGLITRDDLRAAQVQPAAAAGAVGTMPAAAAAATSARESRTPIKSLRKLTAAAMVQSAFTAPHVTEFLTIDVTPTMDLLESLKTNRAFADQRISILTVVAKAVCIAIARNPSVNTRWDDAAGEIVQFNYVNLGIAAATPRGLLVPNIKDAHGMGLSALAGALADLTTAARAGTTTPASLGGGTISITNIGVFGIDAGTPILNPGEASILAMGAIRRTPWEYRGEVALRQVLTLSLSFDHRLVDGEQGSKFLADVGTILANPAMVLTMV</sequence>
<feature type="region of interest" description="Disordered" evidence="7">
    <location>
        <begin position="110"/>
        <end position="130"/>
    </location>
</feature>
<comment type="cofactor">
    <cofactor evidence="1 6">
        <name>(R)-lipoate</name>
        <dbReference type="ChEBI" id="CHEBI:83088"/>
    </cofactor>
</comment>
<name>A0A7W8ZU83_9MICO</name>
<dbReference type="Pfam" id="PF00198">
    <property type="entry name" value="2-oxoacid_dh"/>
    <property type="match status" value="1"/>
</dbReference>
<dbReference type="InterPro" id="IPR023213">
    <property type="entry name" value="CAT-like_dom_sf"/>
</dbReference>
<evidence type="ECO:0000256" key="2">
    <source>
        <dbReference type="ARBA" id="ARBA00007317"/>
    </source>
</evidence>
<dbReference type="GO" id="GO:0016407">
    <property type="term" value="F:acetyltransferase activity"/>
    <property type="evidence" value="ECO:0007669"/>
    <property type="project" value="TreeGrafter"/>
</dbReference>
<evidence type="ECO:0000256" key="4">
    <source>
        <dbReference type="ARBA" id="ARBA00022823"/>
    </source>
</evidence>